<dbReference type="Proteomes" id="UP001560019">
    <property type="component" value="Unassembled WGS sequence"/>
</dbReference>
<name>A0ABV3XQU4_9RHOB</name>
<evidence type="ECO:0008006" key="4">
    <source>
        <dbReference type="Google" id="ProtNLM"/>
    </source>
</evidence>
<sequence length="118" mass="12988">MTRIAYIFAVAALTASPALAEGFQPVENRDSFVSLIDGRSLTRFGIRLEVSPRGDITGRAFGREVSGDWRWDGRYFCRDLTFGAESLGPNCQAVEVRGSTLRFIADKGAGQRADLRLD</sequence>
<keyword evidence="1" id="KW-0732">Signal</keyword>
<dbReference type="RefSeq" id="WP_125405948.1">
    <property type="nucleotide sequence ID" value="NZ_JBEHHI010000001.1"/>
</dbReference>
<evidence type="ECO:0000313" key="3">
    <source>
        <dbReference type="Proteomes" id="UP001560019"/>
    </source>
</evidence>
<reference evidence="2 3" key="1">
    <citation type="submission" date="2024-06" db="EMBL/GenBank/DDBJ databases">
        <title>Genome of Rhodovulum iodosum, a marine photoferrotroph.</title>
        <authorList>
            <person name="Bianchini G."/>
            <person name="Nikeleit V."/>
            <person name="Kappler A."/>
            <person name="Bryce C."/>
            <person name="Sanchez-Baracaldo P."/>
        </authorList>
    </citation>
    <scope>NUCLEOTIDE SEQUENCE [LARGE SCALE GENOMIC DNA]</scope>
    <source>
        <strain evidence="2 3">UT/N1</strain>
    </source>
</reference>
<dbReference type="EMBL" id="JBEHHI010000001">
    <property type="protein sequence ID" value="MEX5727696.1"/>
    <property type="molecule type" value="Genomic_DNA"/>
</dbReference>
<gene>
    <name evidence="2" type="ORF">Ga0609869_001049</name>
</gene>
<comment type="caution">
    <text evidence="2">The sequence shown here is derived from an EMBL/GenBank/DDBJ whole genome shotgun (WGS) entry which is preliminary data.</text>
</comment>
<feature type="signal peptide" evidence="1">
    <location>
        <begin position="1"/>
        <end position="20"/>
    </location>
</feature>
<keyword evidence="3" id="KW-1185">Reference proteome</keyword>
<evidence type="ECO:0000313" key="2">
    <source>
        <dbReference type="EMBL" id="MEX5727696.1"/>
    </source>
</evidence>
<feature type="chain" id="PRO_5046278619" description="Dihydrodipicolinate reductase" evidence="1">
    <location>
        <begin position="21"/>
        <end position="118"/>
    </location>
</feature>
<evidence type="ECO:0000256" key="1">
    <source>
        <dbReference type="SAM" id="SignalP"/>
    </source>
</evidence>
<protein>
    <recommendedName>
        <fullName evidence="4">Dihydrodipicolinate reductase</fullName>
    </recommendedName>
</protein>
<proteinExistence type="predicted"/>
<organism evidence="2 3">
    <name type="scientific">Rhodovulum iodosum</name>
    <dbReference type="NCBI Taxonomy" id="68291"/>
    <lineage>
        <taxon>Bacteria</taxon>
        <taxon>Pseudomonadati</taxon>
        <taxon>Pseudomonadota</taxon>
        <taxon>Alphaproteobacteria</taxon>
        <taxon>Rhodobacterales</taxon>
        <taxon>Paracoccaceae</taxon>
        <taxon>Rhodovulum</taxon>
    </lineage>
</organism>
<accession>A0ABV3XQU4</accession>